<reference evidence="2 3" key="1">
    <citation type="submission" date="2018-06" db="EMBL/GenBank/DDBJ databases">
        <title>Comparative genomics reveals the genomic features of Rhizophagus irregularis, R. cerebriforme, R. diaphanum and Gigaspora rosea, and their symbiotic lifestyle signature.</title>
        <authorList>
            <person name="Morin E."/>
            <person name="San Clemente H."/>
            <person name="Chen E.C.H."/>
            <person name="De La Providencia I."/>
            <person name="Hainaut M."/>
            <person name="Kuo A."/>
            <person name="Kohler A."/>
            <person name="Murat C."/>
            <person name="Tang N."/>
            <person name="Roy S."/>
            <person name="Loubradou J."/>
            <person name="Henrissat B."/>
            <person name="Grigoriev I.V."/>
            <person name="Corradi N."/>
            <person name="Roux C."/>
            <person name="Martin F.M."/>
        </authorList>
    </citation>
    <scope>NUCLEOTIDE SEQUENCE [LARGE SCALE GENOMIC DNA]</scope>
    <source>
        <strain evidence="2 3">DAOM 194757</strain>
    </source>
</reference>
<evidence type="ECO:0000256" key="1">
    <source>
        <dbReference type="SAM" id="Phobius"/>
    </source>
</evidence>
<protein>
    <submittedName>
        <fullName evidence="2">Uncharacterized protein</fullName>
    </submittedName>
</protein>
<dbReference type="EMBL" id="QKWP01001497">
    <property type="protein sequence ID" value="RIB08539.1"/>
    <property type="molecule type" value="Genomic_DNA"/>
</dbReference>
<evidence type="ECO:0000313" key="3">
    <source>
        <dbReference type="Proteomes" id="UP000266673"/>
    </source>
</evidence>
<keyword evidence="1" id="KW-0472">Membrane</keyword>
<keyword evidence="1" id="KW-1133">Transmembrane helix</keyword>
<organism evidence="2 3">
    <name type="scientific">Gigaspora rosea</name>
    <dbReference type="NCBI Taxonomy" id="44941"/>
    <lineage>
        <taxon>Eukaryota</taxon>
        <taxon>Fungi</taxon>
        <taxon>Fungi incertae sedis</taxon>
        <taxon>Mucoromycota</taxon>
        <taxon>Glomeromycotina</taxon>
        <taxon>Glomeromycetes</taxon>
        <taxon>Diversisporales</taxon>
        <taxon>Gigasporaceae</taxon>
        <taxon>Gigaspora</taxon>
    </lineage>
</organism>
<feature type="transmembrane region" description="Helical" evidence="1">
    <location>
        <begin position="35"/>
        <end position="54"/>
    </location>
</feature>
<keyword evidence="3" id="KW-1185">Reference proteome</keyword>
<comment type="caution">
    <text evidence="2">The sequence shown here is derived from an EMBL/GenBank/DDBJ whole genome shotgun (WGS) entry which is preliminary data.</text>
</comment>
<dbReference type="Proteomes" id="UP000266673">
    <property type="component" value="Unassembled WGS sequence"/>
</dbReference>
<gene>
    <name evidence="2" type="ORF">C2G38_2211413</name>
</gene>
<dbReference type="AlphaFoldDB" id="A0A397UID5"/>
<name>A0A397UID5_9GLOM</name>
<keyword evidence="1" id="KW-0812">Transmembrane</keyword>
<dbReference type="OrthoDB" id="2339353at2759"/>
<feature type="transmembrane region" description="Helical" evidence="1">
    <location>
        <begin position="292"/>
        <end position="315"/>
    </location>
</feature>
<accession>A0A397UID5</accession>
<sequence>MGRKLLNFLNLFNPFEKKKENEGIHHHRLFLGLKYFTFGALIILFILYLGYLIYKIITDILVTSTGYVIVNEMDVPDIEICANSGNDLIILRCDFKWNDQSINRIDNCSDYIITETINLGSHRNSCNTFKANKTIKYINPNNPSKGLSQIGFYFNIPNISAEEATNIGIASLSIQLTSPDFNPLQHPEQVISTMDRAVLSNLQLQWNFIAGMAKYAAVVKFRTIAYKTILPTDVHAIVGLAPNYHVTPFIESDAHYFPFNSNPAGLPNGTTGYFSIAAGNFIQEQTIEQRSFTVFSALASAGGISGILLGIYAFLFGKSLRPYGHIHSLFEKTPENIIGSRSENNFEKRLVVIEHYLHIEREKDGDKSEDIKHY</sequence>
<evidence type="ECO:0000313" key="2">
    <source>
        <dbReference type="EMBL" id="RIB08539.1"/>
    </source>
</evidence>
<proteinExistence type="predicted"/>